<keyword evidence="1" id="KW-0472">Membrane</keyword>
<name>A0ABT7IP18_9BURK</name>
<dbReference type="Proteomes" id="UP001165481">
    <property type="component" value="Unassembled WGS sequence"/>
</dbReference>
<protein>
    <submittedName>
        <fullName evidence="2">Methyl-accepting chemotaxis protein</fullName>
    </submittedName>
</protein>
<proteinExistence type="predicted"/>
<feature type="transmembrane region" description="Helical" evidence="1">
    <location>
        <begin position="48"/>
        <end position="66"/>
    </location>
</feature>
<evidence type="ECO:0000256" key="1">
    <source>
        <dbReference type="SAM" id="Phobius"/>
    </source>
</evidence>
<accession>A0ABT7IP18</accession>
<evidence type="ECO:0000313" key="3">
    <source>
        <dbReference type="Proteomes" id="UP001165481"/>
    </source>
</evidence>
<reference evidence="2" key="1">
    <citation type="submission" date="2023-03" db="EMBL/GenBank/DDBJ databases">
        <title>Mesosutterella sp. nov. isolated from porcine feces.</title>
        <authorList>
            <person name="Yu S."/>
        </authorList>
    </citation>
    <scope>NUCLEOTIDE SEQUENCE</scope>
    <source>
        <strain evidence="2">AGMB02718</strain>
    </source>
</reference>
<keyword evidence="3" id="KW-1185">Reference proteome</keyword>
<comment type="caution">
    <text evidence="2">The sequence shown here is derived from an EMBL/GenBank/DDBJ whole genome shotgun (WGS) entry which is preliminary data.</text>
</comment>
<gene>
    <name evidence="2" type="ORF">MUN46_009280</name>
</gene>
<feature type="transmembrane region" description="Helical" evidence="1">
    <location>
        <begin position="20"/>
        <end position="42"/>
    </location>
</feature>
<keyword evidence="1" id="KW-1133">Transmembrane helix</keyword>
<dbReference type="EMBL" id="JAKZJU020000001">
    <property type="protein sequence ID" value="MDL2060125.1"/>
    <property type="molecule type" value="Genomic_DNA"/>
</dbReference>
<feature type="transmembrane region" description="Helical" evidence="1">
    <location>
        <begin position="112"/>
        <end position="133"/>
    </location>
</feature>
<keyword evidence="1" id="KW-0812">Transmembrane</keyword>
<sequence>MKIKLPKKTEDNNPNLLPPFLKWVFMVILALKIGSAILAWFLNEPWSLGFWVPLGFMSVYLVYGALAVRNKSYQVKTVFGDSCYYLGFVFTIASIILAMADFDSVHVDIGSIAIRFAAAMVTTGVGMAFRIYYVTFGQEEDKLAGFLSESLGEKTEFRKPEPVEVSSSDPTTIVIQATAHNLRELNAVLVESVNAFNRTRADMLSLSGNIQGSLKQSNAETLAALKSMKQQVEKLMGETSQAFQDNLDSQFEASSENNKKLMEQQQEFSSGVKKTIESSAAGMVESFAETRAALSAQISQLARQVKRSDENMGKAADSLLNAADGLAQKMNSDAVSEAISKLTSTLGQGTLEASKAAKAFSTEVSNTRVDLSPIEKSAQAAGMSIRASSQGLADAIDKFTASLERAKSLEQLSNYSEDIKHSLQAVTQEAQALKDQTRTINESLNGFEDKAQAIASSADKVAEELHKPFFRRFFN</sequence>
<dbReference type="RefSeq" id="WP_243377657.1">
    <property type="nucleotide sequence ID" value="NZ_JAKZJU020000001.1"/>
</dbReference>
<organism evidence="2 3">
    <name type="scientific">Mesosutterella faecium</name>
    <dbReference type="NCBI Taxonomy" id="2925194"/>
    <lineage>
        <taxon>Bacteria</taxon>
        <taxon>Pseudomonadati</taxon>
        <taxon>Pseudomonadota</taxon>
        <taxon>Betaproteobacteria</taxon>
        <taxon>Burkholderiales</taxon>
        <taxon>Sutterellaceae</taxon>
        <taxon>Mesosutterella</taxon>
    </lineage>
</organism>
<feature type="transmembrane region" description="Helical" evidence="1">
    <location>
        <begin position="78"/>
        <end position="100"/>
    </location>
</feature>
<evidence type="ECO:0000313" key="2">
    <source>
        <dbReference type="EMBL" id="MDL2060125.1"/>
    </source>
</evidence>